<reference evidence="1" key="1">
    <citation type="journal article" date="2021" name="Proc. Natl. Acad. Sci. U.S.A.">
        <title>Three genomes in the algal genus Volvox reveal the fate of a haploid sex-determining region after a transition to homothallism.</title>
        <authorList>
            <person name="Yamamoto K."/>
            <person name="Hamaji T."/>
            <person name="Kawai-Toyooka H."/>
            <person name="Matsuzaki R."/>
            <person name="Takahashi F."/>
            <person name="Nishimura Y."/>
            <person name="Kawachi M."/>
            <person name="Noguchi H."/>
            <person name="Minakuchi Y."/>
            <person name="Umen J.G."/>
            <person name="Toyoda A."/>
            <person name="Nozaki H."/>
        </authorList>
    </citation>
    <scope>NUCLEOTIDE SEQUENCE</scope>
    <source>
        <strain evidence="1">NIES-3786</strain>
    </source>
</reference>
<comment type="caution">
    <text evidence="1">The sequence shown here is derived from an EMBL/GenBank/DDBJ whole genome shotgun (WGS) entry which is preliminary data.</text>
</comment>
<accession>A0A8J4CQT1</accession>
<feature type="non-terminal residue" evidence="1">
    <location>
        <position position="288"/>
    </location>
</feature>
<dbReference type="Gene3D" id="1.10.340.70">
    <property type="match status" value="1"/>
</dbReference>
<evidence type="ECO:0000313" key="2">
    <source>
        <dbReference type="Proteomes" id="UP000747110"/>
    </source>
</evidence>
<keyword evidence="2" id="KW-1185">Reference proteome</keyword>
<dbReference type="EMBL" id="BNCP01000030">
    <property type="protein sequence ID" value="GIL84831.1"/>
    <property type="molecule type" value="Genomic_DNA"/>
</dbReference>
<proteinExistence type="predicted"/>
<protein>
    <submittedName>
        <fullName evidence="1">Uncharacterized protein</fullName>
    </submittedName>
</protein>
<sequence>DVAAFGSYTHQLFQLWSNLTSPEQLGAVSKAAARPPGRQVQDVLAEEHTAPTPSRQMRSPLYPCDHKDNPVRALYPGSIGCVGTSGSLARSTPVYNSVMGQYDTLYPEECERILGLEADSTWLDNVALDQRRQLFAHIHDVTYLASILAVLQVMTGHVKCLEQAGKPLQHAAFASHGVAVALATHAGRDLEDRPYLATLVMSKAEEGSSQDIWEDDDTLHLLVHGVPPPGASPSEQRRCVRRAKSYHMQGGVLYRLDQGGKGRVVPKPTERVEVVKRTHEDTGHFGVR</sequence>
<feature type="non-terminal residue" evidence="1">
    <location>
        <position position="1"/>
    </location>
</feature>
<dbReference type="AlphaFoldDB" id="A0A8J4CQT1"/>
<dbReference type="OrthoDB" id="543934at2759"/>
<gene>
    <name evidence="1" type="ORF">Vretifemale_13370</name>
</gene>
<evidence type="ECO:0000313" key="1">
    <source>
        <dbReference type="EMBL" id="GIL84831.1"/>
    </source>
</evidence>
<name>A0A8J4CQT1_9CHLO</name>
<dbReference type="Proteomes" id="UP000747110">
    <property type="component" value="Unassembled WGS sequence"/>
</dbReference>
<organism evidence="1 2">
    <name type="scientific">Volvox reticuliferus</name>
    <dbReference type="NCBI Taxonomy" id="1737510"/>
    <lineage>
        <taxon>Eukaryota</taxon>
        <taxon>Viridiplantae</taxon>
        <taxon>Chlorophyta</taxon>
        <taxon>core chlorophytes</taxon>
        <taxon>Chlorophyceae</taxon>
        <taxon>CS clade</taxon>
        <taxon>Chlamydomonadales</taxon>
        <taxon>Volvocaceae</taxon>
        <taxon>Volvox</taxon>
    </lineage>
</organism>